<evidence type="ECO:0000313" key="3">
    <source>
        <dbReference type="Proteomes" id="UP000233786"/>
    </source>
</evidence>
<proteinExistence type="predicted"/>
<dbReference type="Proteomes" id="UP000233786">
    <property type="component" value="Unassembled WGS sequence"/>
</dbReference>
<sequence>MNPGWRQASGGAAFASSTIKTAAARSKFVLRELSLRQAQNAAGKQRRDRAGRLGREGSHEHEPPRVGSRCGPVGGGHPGPGGARLLGEVSRADALARSGSAWEPIKESVVNFAESGSGHKAAALLH</sequence>
<dbReference type="EMBL" id="PJNB01000001">
    <property type="protein sequence ID" value="PKW13044.1"/>
    <property type="molecule type" value="Genomic_DNA"/>
</dbReference>
<feature type="compositionally biased region" description="Gly residues" evidence="1">
    <location>
        <begin position="72"/>
        <end position="84"/>
    </location>
</feature>
<evidence type="ECO:0000313" key="2">
    <source>
        <dbReference type="EMBL" id="PKW13044.1"/>
    </source>
</evidence>
<keyword evidence="3" id="KW-1185">Reference proteome</keyword>
<evidence type="ECO:0000256" key="1">
    <source>
        <dbReference type="SAM" id="MobiDB-lite"/>
    </source>
</evidence>
<dbReference type="AlphaFoldDB" id="A0A2N3XQS6"/>
<feature type="region of interest" description="Disordered" evidence="1">
    <location>
        <begin position="37"/>
        <end position="85"/>
    </location>
</feature>
<organism evidence="2 3">
    <name type="scientific">Saccharopolyspora spinosa</name>
    <dbReference type="NCBI Taxonomy" id="60894"/>
    <lineage>
        <taxon>Bacteria</taxon>
        <taxon>Bacillati</taxon>
        <taxon>Actinomycetota</taxon>
        <taxon>Actinomycetes</taxon>
        <taxon>Pseudonocardiales</taxon>
        <taxon>Pseudonocardiaceae</taxon>
        <taxon>Saccharopolyspora</taxon>
    </lineage>
</organism>
<name>A0A2N3XQS6_SACSN</name>
<feature type="compositionally biased region" description="Basic and acidic residues" evidence="1">
    <location>
        <begin position="48"/>
        <end position="64"/>
    </location>
</feature>
<protein>
    <submittedName>
        <fullName evidence="2">Uncharacterized protein</fullName>
    </submittedName>
</protein>
<reference evidence="2" key="1">
    <citation type="submission" date="2017-12" db="EMBL/GenBank/DDBJ databases">
        <title>Sequencing the genomes of 1000 Actinobacteria strains.</title>
        <authorList>
            <person name="Klenk H.-P."/>
        </authorList>
    </citation>
    <scope>NUCLEOTIDE SEQUENCE [LARGE SCALE GENOMIC DNA]</scope>
    <source>
        <strain evidence="2">DSM 44228</strain>
    </source>
</reference>
<dbReference type="STRING" id="994479.GCA_000194155_05965"/>
<comment type="caution">
    <text evidence="2">The sequence shown here is derived from an EMBL/GenBank/DDBJ whole genome shotgun (WGS) entry which is preliminary data.</text>
</comment>
<gene>
    <name evidence="2" type="ORF">A8926_0545</name>
</gene>
<accession>A0A2N3XQS6</accession>